<keyword evidence="4" id="KW-1133">Transmembrane helix</keyword>
<dbReference type="PRINTS" id="PR00344">
    <property type="entry name" value="BCTRLSENSOR"/>
</dbReference>
<dbReference type="RefSeq" id="WP_200788397.1">
    <property type="nucleotide sequence ID" value="NZ_JAEDAO010000001.1"/>
</dbReference>
<feature type="transmembrane region" description="Helical" evidence="4">
    <location>
        <begin position="34"/>
        <end position="52"/>
    </location>
</feature>
<gene>
    <name evidence="6" type="ORF">I8E28_12575</name>
</gene>
<evidence type="ECO:0000313" key="6">
    <source>
        <dbReference type="EMBL" id="MBK0393430.1"/>
    </source>
</evidence>
<comment type="caution">
    <text evidence="6">The sequence shown here is derived from an EMBL/GenBank/DDBJ whole genome shotgun (WGS) entry which is preliminary data.</text>
</comment>
<evidence type="ECO:0000259" key="5">
    <source>
        <dbReference type="PROSITE" id="PS50109"/>
    </source>
</evidence>
<evidence type="ECO:0000313" key="7">
    <source>
        <dbReference type="Proteomes" id="UP000617041"/>
    </source>
</evidence>
<dbReference type="PANTHER" id="PTHR34220:SF9">
    <property type="entry name" value="SIGNAL TRANSDUCTION HISTIDINE KINASE INTERNAL REGION DOMAIN-CONTAINING PROTEIN"/>
    <property type="match status" value="1"/>
</dbReference>
<proteinExistence type="predicted"/>
<evidence type="ECO:0000256" key="3">
    <source>
        <dbReference type="SAM" id="MobiDB-lite"/>
    </source>
</evidence>
<dbReference type="Pfam" id="PF02518">
    <property type="entry name" value="HATPase_c"/>
    <property type="match status" value="1"/>
</dbReference>
<dbReference type="Gene3D" id="3.30.565.10">
    <property type="entry name" value="Histidine kinase-like ATPase, C-terminal domain"/>
    <property type="match status" value="1"/>
</dbReference>
<dbReference type="InterPro" id="IPR003594">
    <property type="entry name" value="HATPase_dom"/>
</dbReference>
<evidence type="ECO:0000256" key="4">
    <source>
        <dbReference type="SAM" id="Phobius"/>
    </source>
</evidence>
<feature type="domain" description="Histidine kinase" evidence="5">
    <location>
        <begin position="277"/>
        <end position="410"/>
    </location>
</feature>
<accession>A0A934URQ2</accession>
<evidence type="ECO:0000256" key="1">
    <source>
        <dbReference type="ARBA" id="ARBA00000085"/>
    </source>
</evidence>
<feature type="compositionally biased region" description="Acidic residues" evidence="3">
    <location>
        <begin position="137"/>
        <end position="146"/>
    </location>
</feature>
<dbReference type="EMBL" id="JAEDAO010000001">
    <property type="protein sequence ID" value="MBK0393430.1"/>
    <property type="molecule type" value="Genomic_DNA"/>
</dbReference>
<dbReference type="SUPFAM" id="SSF55874">
    <property type="entry name" value="ATPase domain of HSP90 chaperone/DNA topoisomerase II/histidine kinase"/>
    <property type="match status" value="1"/>
</dbReference>
<evidence type="ECO:0000256" key="2">
    <source>
        <dbReference type="ARBA" id="ARBA00012438"/>
    </source>
</evidence>
<organism evidence="6 7">
    <name type="scientific">Ramlibacter algicola</name>
    <dbReference type="NCBI Taxonomy" id="2795217"/>
    <lineage>
        <taxon>Bacteria</taxon>
        <taxon>Pseudomonadati</taxon>
        <taxon>Pseudomonadota</taxon>
        <taxon>Betaproteobacteria</taxon>
        <taxon>Burkholderiales</taxon>
        <taxon>Comamonadaceae</taxon>
        <taxon>Ramlibacter</taxon>
    </lineage>
</organism>
<sequence length="426" mass="46258">MPTEEQKPHARAPLVQWLSRANAELSSWAAGTSWWRMIVLFVVVLIAAQLIAEQLHLKHVSERVVSTSSKDGGIRITQVGPDGVRITRRRSEGNPADASPPDASPPSAKPPSASADRSEDAAEPMVPPIPRVRPPGSDEDEDDDQEPGPNIVTRTRWTPGGAIADLGATLIIILFAYLAAAKIVVRKVRQADEKVRSAEDAAGREAMERQLVQARLQVLQAQVEPHFLFNTLAAVDYLIETDPARASQMQKALITYLRGALPQMREESSTLGREMRLIRSYLELIKMRIEDRLEVQYDVPPDLDGAEFPPMMLQSLVENAIKHGIEPKPEGGTVVVASRVSKGQLIVEVRDTGIGIMDLDRLEAPTSGTGIGLQNIRERLSVLYSGRGHLSLMSDSHSGTTVRISVPYHPAQAGAPGAAPVAQPAA</sequence>
<comment type="catalytic activity">
    <reaction evidence="1">
        <text>ATP + protein L-histidine = ADP + protein N-phospho-L-histidine.</text>
        <dbReference type="EC" id="2.7.13.3"/>
    </reaction>
</comment>
<dbReference type="AlphaFoldDB" id="A0A934URQ2"/>
<dbReference type="PANTHER" id="PTHR34220">
    <property type="entry name" value="SENSOR HISTIDINE KINASE YPDA"/>
    <property type="match status" value="1"/>
</dbReference>
<dbReference type="PROSITE" id="PS50109">
    <property type="entry name" value="HIS_KIN"/>
    <property type="match status" value="1"/>
</dbReference>
<dbReference type="GO" id="GO:0016020">
    <property type="term" value="C:membrane"/>
    <property type="evidence" value="ECO:0007669"/>
    <property type="project" value="InterPro"/>
</dbReference>
<dbReference type="Proteomes" id="UP000617041">
    <property type="component" value="Unassembled WGS sequence"/>
</dbReference>
<keyword evidence="7" id="KW-1185">Reference proteome</keyword>
<dbReference type="InterPro" id="IPR004358">
    <property type="entry name" value="Sig_transdc_His_kin-like_C"/>
</dbReference>
<name>A0A934URQ2_9BURK</name>
<keyword evidence="4" id="KW-0472">Membrane</keyword>
<dbReference type="InterPro" id="IPR010559">
    <property type="entry name" value="Sig_transdc_His_kin_internal"/>
</dbReference>
<dbReference type="EC" id="2.7.13.3" evidence="2"/>
<dbReference type="InterPro" id="IPR036890">
    <property type="entry name" value="HATPase_C_sf"/>
</dbReference>
<feature type="transmembrane region" description="Helical" evidence="4">
    <location>
        <begin position="162"/>
        <end position="180"/>
    </location>
</feature>
<dbReference type="InterPro" id="IPR050640">
    <property type="entry name" value="Bact_2-comp_sensor_kinase"/>
</dbReference>
<keyword evidence="4" id="KW-0812">Transmembrane</keyword>
<feature type="region of interest" description="Disordered" evidence="3">
    <location>
        <begin position="66"/>
        <end position="157"/>
    </location>
</feature>
<dbReference type="SMART" id="SM00387">
    <property type="entry name" value="HATPase_c"/>
    <property type="match status" value="1"/>
</dbReference>
<dbReference type="GO" id="GO:0000155">
    <property type="term" value="F:phosphorelay sensor kinase activity"/>
    <property type="evidence" value="ECO:0007669"/>
    <property type="project" value="InterPro"/>
</dbReference>
<protein>
    <recommendedName>
        <fullName evidence="2">histidine kinase</fullName>
        <ecNumber evidence="2">2.7.13.3</ecNumber>
    </recommendedName>
</protein>
<keyword evidence="6" id="KW-0418">Kinase</keyword>
<reference evidence="6" key="1">
    <citation type="submission" date="2020-12" db="EMBL/GenBank/DDBJ databases">
        <title>Ramlibacter sp. nov., isolated from a freshwater alga, Cryptomonas.</title>
        <authorList>
            <person name="Kim H.M."/>
            <person name="Jeon C.O."/>
        </authorList>
    </citation>
    <scope>NUCLEOTIDE SEQUENCE</scope>
    <source>
        <strain evidence="6">CrO1</strain>
    </source>
</reference>
<keyword evidence="6" id="KW-0808">Transferase</keyword>
<dbReference type="Pfam" id="PF06580">
    <property type="entry name" value="His_kinase"/>
    <property type="match status" value="1"/>
</dbReference>
<dbReference type="InterPro" id="IPR005467">
    <property type="entry name" value="His_kinase_dom"/>
</dbReference>